<dbReference type="PANTHER" id="PTHR22974:SF21">
    <property type="entry name" value="DUAL SPECIFICITY PROTEIN KINASE TTK"/>
    <property type="match status" value="1"/>
</dbReference>
<evidence type="ECO:0000256" key="3">
    <source>
        <dbReference type="ARBA" id="ARBA00022741"/>
    </source>
</evidence>
<dbReference type="Gene3D" id="1.10.510.10">
    <property type="entry name" value="Transferase(Phosphotransferase) domain 1"/>
    <property type="match status" value="1"/>
</dbReference>
<feature type="region of interest" description="Disordered" evidence="6">
    <location>
        <begin position="1"/>
        <end position="20"/>
    </location>
</feature>
<feature type="region of interest" description="Disordered" evidence="6">
    <location>
        <begin position="295"/>
        <end position="322"/>
    </location>
</feature>
<dbReference type="PROSITE" id="PS00108">
    <property type="entry name" value="PROTEIN_KINASE_ST"/>
    <property type="match status" value="1"/>
</dbReference>
<dbReference type="InterPro" id="IPR011990">
    <property type="entry name" value="TPR-like_helical_dom_sf"/>
</dbReference>
<protein>
    <submittedName>
        <fullName evidence="8">Dual specificity protein kinase TTK-like</fullName>
    </submittedName>
</protein>
<keyword evidence="4 8" id="KW-0418">Kinase</keyword>
<evidence type="ECO:0000256" key="2">
    <source>
        <dbReference type="ARBA" id="ARBA00022679"/>
    </source>
</evidence>
<dbReference type="AlphaFoldDB" id="A0A6F9DV99"/>
<accession>A0A6F9DV99</accession>
<dbReference type="GO" id="GO:0098813">
    <property type="term" value="P:nuclear chromosome segregation"/>
    <property type="evidence" value="ECO:0007669"/>
    <property type="project" value="UniProtKB-ARBA"/>
</dbReference>
<dbReference type="InterPro" id="IPR008271">
    <property type="entry name" value="Ser/Thr_kinase_AS"/>
</dbReference>
<evidence type="ECO:0000313" key="8">
    <source>
        <dbReference type="EMBL" id="CAB3267352.1"/>
    </source>
</evidence>
<dbReference type="InterPro" id="IPR011009">
    <property type="entry name" value="Kinase-like_dom_sf"/>
</dbReference>
<feature type="compositionally biased region" description="Basic and acidic residues" evidence="6">
    <location>
        <begin position="1"/>
        <end position="15"/>
    </location>
</feature>
<dbReference type="Pfam" id="PF00069">
    <property type="entry name" value="Pkinase"/>
    <property type="match status" value="1"/>
</dbReference>
<dbReference type="Gene3D" id="1.25.40.10">
    <property type="entry name" value="Tetratricopeptide repeat domain"/>
    <property type="match status" value="1"/>
</dbReference>
<keyword evidence="3" id="KW-0547">Nucleotide-binding</keyword>
<dbReference type="EMBL" id="LR791490">
    <property type="protein sequence ID" value="CAB3267352.1"/>
    <property type="molecule type" value="mRNA"/>
</dbReference>
<feature type="region of interest" description="Disordered" evidence="6">
    <location>
        <begin position="402"/>
        <end position="430"/>
    </location>
</feature>
<dbReference type="SUPFAM" id="SSF56112">
    <property type="entry name" value="Protein kinase-like (PK-like)"/>
    <property type="match status" value="1"/>
</dbReference>
<dbReference type="PANTHER" id="PTHR22974">
    <property type="entry name" value="MIXED LINEAGE PROTEIN KINASE"/>
    <property type="match status" value="1"/>
</dbReference>
<name>A0A6F9DV99_9ASCI</name>
<evidence type="ECO:0000259" key="7">
    <source>
        <dbReference type="PROSITE" id="PS50011"/>
    </source>
</evidence>
<dbReference type="GO" id="GO:0005524">
    <property type="term" value="F:ATP binding"/>
    <property type="evidence" value="ECO:0007669"/>
    <property type="project" value="UniProtKB-KW"/>
</dbReference>
<proteinExistence type="evidence at transcript level"/>
<evidence type="ECO:0000256" key="6">
    <source>
        <dbReference type="SAM" id="MobiDB-lite"/>
    </source>
</evidence>
<evidence type="ECO:0000256" key="4">
    <source>
        <dbReference type="ARBA" id="ARBA00022777"/>
    </source>
</evidence>
<keyword evidence="2" id="KW-0808">Transferase</keyword>
<dbReference type="PROSITE" id="PS50011">
    <property type="entry name" value="PROTEIN_KINASE_DOM"/>
    <property type="match status" value="1"/>
</dbReference>
<dbReference type="GO" id="GO:0033316">
    <property type="term" value="P:meiotic spindle assembly checkpoint signaling"/>
    <property type="evidence" value="ECO:0007669"/>
    <property type="project" value="TreeGrafter"/>
</dbReference>
<gene>
    <name evidence="8" type="primary">Ttk</name>
</gene>
<feature type="region of interest" description="Disordered" evidence="6">
    <location>
        <begin position="233"/>
        <end position="269"/>
    </location>
</feature>
<dbReference type="GO" id="GO:0007094">
    <property type="term" value="P:mitotic spindle assembly checkpoint signaling"/>
    <property type="evidence" value="ECO:0007669"/>
    <property type="project" value="TreeGrafter"/>
</dbReference>
<dbReference type="GO" id="GO:0004674">
    <property type="term" value="F:protein serine/threonine kinase activity"/>
    <property type="evidence" value="ECO:0007669"/>
    <property type="project" value="UniProtKB-KW"/>
</dbReference>
<dbReference type="GO" id="GO:0034501">
    <property type="term" value="P:protein localization to kinetochore"/>
    <property type="evidence" value="ECO:0007669"/>
    <property type="project" value="TreeGrafter"/>
</dbReference>
<dbReference type="CDD" id="cd14131">
    <property type="entry name" value="PKc_Mps1"/>
    <property type="match status" value="1"/>
</dbReference>
<feature type="compositionally biased region" description="Polar residues" evidence="6">
    <location>
        <begin position="295"/>
        <end position="317"/>
    </location>
</feature>
<evidence type="ECO:0000256" key="5">
    <source>
        <dbReference type="ARBA" id="ARBA00022840"/>
    </source>
</evidence>
<dbReference type="GO" id="GO:0004712">
    <property type="term" value="F:protein serine/threonine/tyrosine kinase activity"/>
    <property type="evidence" value="ECO:0007669"/>
    <property type="project" value="TreeGrafter"/>
</dbReference>
<keyword evidence="1" id="KW-0723">Serine/threonine-protein kinase</keyword>
<keyword evidence="5" id="KW-0067">ATP-binding</keyword>
<dbReference type="SMART" id="SM00220">
    <property type="entry name" value="S_TKc"/>
    <property type="match status" value="1"/>
</dbReference>
<organism evidence="8">
    <name type="scientific">Phallusia mammillata</name>
    <dbReference type="NCBI Taxonomy" id="59560"/>
    <lineage>
        <taxon>Eukaryota</taxon>
        <taxon>Metazoa</taxon>
        <taxon>Chordata</taxon>
        <taxon>Tunicata</taxon>
        <taxon>Ascidiacea</taxon>
        <taxon>Phlebobranchia</taxon>
        <taxon>Ascidiidae</taxon>
        <taxon>Phallusia</taxon>
    </lineage>
</organism>
<dbReference type="InterPro" id="IPR000719">
    <property type="entry name" value="Prot_kinase_dom"/>
</dbReference>
<dbReference type="GO" id="GO:0000776">
    <property type="term" value="C:kinetochore"/>
    <property type="evidence" value="ECO:0007669"/>
    <property type="project" value="TreeGrafter"/>
</dbReference>
<feature type="compositionally biased region" description="Polar residues" evidence="6">
    <location>
        <begin position="254"/>
        <end position="269"/>
    </location>
</feature>
<dbReference type="GO" id="GO:0005634">
    <property type="term" value="C:nucleus"/>
    <property type="evidence" value="ECO:0007669"/>
    <property type="project" value="TreeGrafter"/>
</dbReference>
<dbReference type="Gene3D" id="3.30.200.20">
    <property type="entry name" value="Phosphorylase Kinase, domain 1"/>
    <property type="match status" value="1"/>
</dbReference>
<dbReference type="FunFam" id="3.30.200.20:FF:000131">
    <property type="entry name" value="Dual specificity protein kinase TTK"/>
    <property type="match status" value="1"/>
</dbReference>
<reference evidence="8" key="1">
    <citation type="submission" date="2020-04" db="EMBL/GenBank/DDBJ databases">
        <authorList>
            <person name="Neveu A P."/>
        </authorList>
    </citation>
    <scope>NUCLEOTIDE SEQUENCE</scope>
    <source>
        <tissue evidence="8">Whole embryo</tissue>
    </source>
</reference>
<sequence>MFKENECVAESDKENTNTQNVTGKVTSNLKEVGDDPEKWNQILQDCLKLDNTLHKKRMLKQFFLQAKKNIDPAVHRRSETYARILAQEALFISLSSRQDAGVAFRFATDTCRPVPFIHVAFAQYEVDSGRLEKAKKILELGKMVLPDSKEISDAIKRLKSNETNLGLKNDPMFNSSVLRDNTNSMSTPKVAKYDFGDSIMKIFPTSKHSLTDTCIKSPIRPAHIKRELEALDFPESPRPPTFVQTPSGKMMTPIQKNRSSVTKPSFFGITTPSPPRLSFSVTKSLANRHALQTKQEHLTTSVQKPMMTSKTNGQRSGPVNKPRRIPCALQPENDQKHKSEYPMVFPLASEVGATPTDNRIEKVFPTQPVSQVSASPTRPTFPPPIRQPQPNLAAHAISMSPAVRPSSVPTPTPARVPHTEPPATANLMPPPASLPVARETDEIASWMNNVQVLRIHHKSYIVLKVIGEGGSSKVFEVFDVAAKQIKAVKHVSLKNCDAAVKKGFLDEVKFLEQLRNNPNIVHLYTYELTGDDLYLVMECGSTDLSKSLKRNNGRLEPYEVWYFWKKMLAALNTVHQHGIIHLDLKPANFLIVKGTLKLIDFGIANSIQSDVTSVFKDTMVGTLNYMAPEAIVDMSSGGDGNDLKFKISPRADVWSLGCILYLMMYGRTPFQHINHQIRKLSAITNPNTRIEFPQYGDKRLIQIVQSCLMRDAKRRPTVEQLIKHS</sequence>
<evidence type="ECO:0000256" key="1">
    <source>
        <dbReference type="ARBA" id="ARBA00022527"/>
    </source>
</evidence>
<dbReference type="InterPro" id="IPR027084">
    <property type="entry name" value="Mps1_cat"/>
</dbReference>
<feature type="domain" description="Protein kinase" evidence="7">
    <location>
        <begin position="460"/>
        <end position="725"/>
    </location>
</feature>